<dbReference type="AlphaFoldDB" id="A0AAW1Q092"/>
<comment type="caution">
    <text evidence="1">The sequence shown here is derived from an EMBL/GenBank/DDBJ whole genome shotgun (WGS) entry which is preliminary data.</text>
</comment>
<organism evidence="1 2">
    <name type="scientific">Symbiochloris irregularis</name>
    <dbReference type="NCBI Taxonomy" id="706552"/>
    <lineage>
        <taxon>Eukaryota</taxon>
        <taxon>Viridiplantae</taxon>
        <taxon>Chlorophyta</taxon>
        <taxon>core chlorophytes</taxon>
        <taxon>Trebouxiophyceae</taxon>
        <taxon>Trebouxiales</taxon>
        <taxon>Trebouxiaceae</taxon>
        <taxon>Symbiochloris</taxon>
    </lineage>
</organism>
<accession>A0AAW1Q092</accession>
<evidence type="ECO:0000313" key="1">
    <source>
        <dbReference type="EMBL" id="KAK9815076.1"/>
    </source>
</evidence>
<gene>
    <name evidence="1" type="ORF">WJX73_006964</name>
</gene>
<sequence>MQAPSQAALRCDLCPGKVSSFWSNDTSAERVDSRLQRSCCWRSNNFVQERGHQREKLLHKNRAILASTQCISQQARVTHSRSSKQVQQGSCQRPQVRAKVIVDSHGRVHRCLGNHRFEDVGGFATITYLGSRFL</sequence>
<name>A0AAW1Q092_9CHLO</name>
<evidence type="ECO:0000313" key="2">
    <source>
        <dbReference type="Proteomes" id="UP001465755"/>
    </source>
</evidence>
<dbReference type="EMBL" id="JALJOQ010000001">
    <property type="protein sequence ID" value="KAK9815076.1"/>
    <property type="molecule type" value="Genomic_DNA"/>
</dbReference>
<proteinExistence type="predicted"/>
<protein>
    <submittedName>
        <fullName evidence="1">Uncharacterized protein</fullName>
    </submittedName>
</protein>
<dbReference type="Proteomes" id="UP001465755">
    <property type="component" value="Unassembled WGS sequence"/>
</dbReference>
<keyword evidence="2" id="KW-1185">Reference proteome</keyword>
<reference evidence="1 2" key="1">
    <citation type="journal article" date="2024" name="Nat. Commun.">
        <title>Phylogenomics reveals the evolutionary origins of lichenization in chlorophyte algae.</title>
        <authorList>
            <person name="Puginier C."/>
            <person name="Libourel C."/>
            <person name="Otte J."/>
            <person name="Skaloud P."/>
            <person name="Haon M."/>
            <person name="Grisel S."/>
            <person name="Petersen M."/>
            <person name="Berrin J.G."/>
            <person name="Delaux P.M."/>
            <person name="Dal Grande F."/>
            <person name="Keller J."/>
        </authorList>
    </citation>
    <scope>NUCLEOTIDE SEQUENCE [LARGE SCALE GENOMIC DNA]</scope>
    <source>
        <strain evidence="1 2">SAG 2036</strain>
    </source>
</reference>